<protein>
    <submittedName>
        <fullName evidence="4">TIGR01777 family oxidoreductase</fullName>
    </submittedName>
</protein>
<keyword evidence="5" id="KW-1185">Reference proteome</keyword>
<name>A0ABW7CDT2_9CYAN</name>
<evidence type="ECO:0000259" key="2">
    <source>
        <dbReference type="Pfam" id="PF01370"/>
    </source>
</evidence>
<feature type="domain" description="DUF1731" evidence="3">
    <location>
        <begin position="258"/>
        <end position="304"/>
    </location>
</feature>
<dbReference type="Proteomes" id="UP001604335">
    <property type="component" value="Unassembled WGS sequence"/>
</dbReference>
<feature type="domain" description="NAD-dependent epimerase/dehydratase" evidence="2">
    <location>
        <begin position="3"/>
        <end position="225"/>
    </location>
</feature>
<accession>A0ABW7CDT2</accession>
<comment type="similarity">
    <text evidence="1">Belongs to the NAD(P)-dependent epimerase/dehydratase family. SDR39U1 subfamily.</text>
</comment>
<dbReference type="InterPro" id="IPR010099">
    <property type="entry name" value="SDR39U1"/>
</dbReference>
<dbReference type="Pfam" id="PF01370">
    <property type="entry name" value="Epimerase"/>
    <property type="match status" value="1"/>
</dbReference>
<dbReference type="PANTHER" id="PTHR11092">
    <property type="entry name" value="SUGAR NUCLEOTIDE EPIMERASE RELATED"/>
    <property type="match status" value="1"/>
</dbReference>
<gene>
    <name evidence="4" type="ORF">VPK24_16760</name>
</gene>
<dbReference type="Gene3D" id="3.40.50.720">
    <property type="entry name" value="NAD(P)-binding Rossmann-like Domain"/>
    <property type="match status" value="1"/>
</dbReference>
<sequence>MKVAITGATGFVGRALVQRLNQQGDSLVLFSRDRARAERCFPRSAFPNLSIMGYEPTAAGDWQQAIAGCDGVVNLAGAPIAEVRWTTARKQEILDSRQLGTRRIVEAIAAANPKPAVLVNSSAIGFYGPSETATFTEASSAGQGFLAQVCQAWEAEAQAVTAQQTRLVILRTGIVLGDGGALGKMLPVFRAFAGGPLGTGQQWFSWIHLMDMVNLIERSLKDPSFSGVYNATAPKPVRMGELCQVLGSLLNRPSWLPVPAFALDLLLGEAAQVVLEGQCVLPDRAQQAGFQFDYGDLSAALRAIV</sequence>
<evidence type="ECO:0000313" key="5">
    <source>
        <dbReference type="Proteomes" id="UP001604335"/>
    </source>
</evidence>
<evidence type="ECO:0000256" key="1">
    <source>
        <dbReference type="ARBA" id="ARBA00009353"/>
    </source>
</evidence>
<organism evidence="4 5">
    <name type="scientific">Limnothrix redekei LRLZ20PSL1</name>
    <dbReference type="NCBI Taxonomy" id="3112953"/>
    <lineage>
        <taxon>Bacteria</taxon>
        <taxon>Bacillati</taxon>
        <taxon>Cyanobacteriota</taxon>
        <taxon>Cyanophyceae</taxon>
        <taxon>Pseudanabaenales</taxon>
        <taxon>Pseudanabaenaceae</taxon>
        <taxon>Limnothrix</taxon>
    </lineage>
</organism>
<comment type="caution">
    <text evidence="4">The sequence shown here is derived from an EMBL/GenBank/DDBJ whole genome shotgun (WGS) entry which is preliminary data.</text>
</comment>
<dbReference type="InterPro" id="IPR036291">
    <property type="entry name" value="NAD(P)-bd_dom_sf"/>
</dbReference>
<dbReference type="EMBL" id="JAZAQF010000088">
    <property type="protein sequence ID" value="MFG3819299.1"/>
    <property type="molecule type" value="Genomic_DNA"/>
</dbReference>
<proteinExistence type="inferred from homology"/>
<dbReference type="CDD" id="cd05242">
    <property type="entry name" value="SDR_a8"/>
    <property type="match status" value="1"/>
</dbReference>
<reference evidence="5" key="1">
    <citation type="journal article" date="2024" name="Algal Res.">
        <title>Biochemical, toxicological and genomic investigation of a high-biomass producing Limnothrix strain isolated from Italian shallow drinking water reservoir.</title>
        <authorList>
            <person name="Simonazzi M."/>
            <person name="Shishido T.K."/>
            <person name="Delbaje E."/>
            <person name="Wahlsten M."/>
            <person name="Fewer D.P."/>
            <person name="Sivonen K."/>
            <person name="Pezzolesi L."/>
            <person name="Pistocchi R."/>
        </authorList>
    </citation>
    <scope>NUCLEOTIDE SEQUENCE [LARGE SCALE GENOMIC DNA]</scope>
    <source>
        <strain evidence="5">LRLZ20PSL1</strain>
    </source>
</reference>
<dbReference type="PANTHER" id="PTHR11092:SF0">
    <property type="entry name" value="EPIMERASE FAMILY PROTEIN SDR39U1"/>
    <property type="match status" value="1"/>
</dbReference>
<evidence type="ECO:0000259" key="3">
    <source>
        <dbReference type="Pfam" id="PF08338"/>
    </source>
</evidence>
<dbReference type="Pfam" id="PF08338">
    <property type="entry name" value="DUF1731"/>
    <property type="match status" value="1"/>
</dbReference>
<dbReference type="SUPFAM" id="SSF51735">
    <property type="entry name" value="NAD(P)-binding Rossmann-fold domains"/>
    <property type="match status" value="1"/>
</dbReference>
<dbReference type="NCBIfam" id="TIGR01777">
    <property type="entry name" value="yfcH"/>
    <property type="match status" value="1"/>
</dbReference>
<dbReference type="RefSeq" id="WP_393015124.1">
    <property type="nucleotide sequence ID" value="NZ_JAZAQF010000088.1"/>
</dbReference>
<evidence type="ECO:0000313" key="4">
    <source>
        <dbReference type="EMBL" id="MFG3819299.1"/>
    </source>
</evidence>
<dbReference type="InterPro" id="IPR001509">
    <property type="entry name" value="Epimerase_deHydtase"/>
</dbReference>
<dbReference type="InterPro" id="IPR013549">
    <property type="entry name" value="DUF1731"/>
</dbReference>